<evidence type="ECO:0000256" key="1">
    <source>
        <dbReference type="ARBA" id="ARBA00001946"/>
    </source>
</evidence>
<gene>
    <name evidence="6" type="ORF">YC6258_02135</name>
</gene>
<dbReference type="InterPro" id="IPR000086">
    <property type="entry name" value="NUDIX_hydrolase_dom"/>
</dbReference>
<dbReference type="PROSITE" id="PS00893">
    <property type="entry name" value="NUDIX_BOX"/>
    <property type="match status" value="1"/>
</dbReference>
<dbReference type="EC" id="2.7.7.1" evidence="6"/>
<dbReference type="Proteomes" id="UP000032266">
    <property type="component" value="Chromosome"/>
</dbReference>
<dbReference type="EMBL" id="CP007142">
    <property type="protein sequence ID" value="AJQ94173.1"/>
    <property type="molecule type" value="Genomic_DNA"/>
</dbReference>
<evidence type="ECO:0000256" key="2">
    <source>
        <dbReference type="ARBA" id="ARBA00022679"/>
    </source>
</evidence>
<sequence>MTQTFDFAVFIGRFQPFHSGHLKIVREGLERASKLVLLIGSAWQPRNARNPWTHQEREAMVRACLNESENARLLCLPLMDVPYNDELWVRNVQATVNGLVTAHHTTPHRPAKVALIGHRKDQTGFYLNLFPQWHSISIENYRNISATPLREQLFVDTPESAIDTMRSSELLPNAVAEYLLNFVTSDTGFLQLQEEVRFVQKYQQAWQSAPYAPTFVTVDAVVVQSGHVLLVQRRANPGKGLWALPGGFVNQQERLQDACLRELREETRLKVPAPVLKGSIKRSAVYDDPYRSTRGRTITHTFHIELAPNAELPKVKGGDDAQTAQWIPLSNLDPQTMFEDHYFIIQDLLGTV</sequence>
<keyword evidence="4 6" id="KW-0378">Hydrolase</keyword>
<reference evidence="6 7" key="1">
    <citation type="submission" date="2014-01" db="EMBL/GenBank/DDBJ databases">
        <title>Full genme sequencing of cellulolytic bacterium Gynuella sunshinyii YC6258T gen. nov., sp. nov.</title>
        <authorList>
            <person name="Khan H."/>
            <person name="Chung E.J."/>
            <person name="Chung Y.R."/>
        </authorList>
    </citation>
    <scope>NUCLEOTIDE SEQUENCE [LARGE SCALE GENOMIC DNA]</scope>
    <source>
        <strain evidence="6 7">YC6258</strain>
    </source>
</reference>
<proteinExistence type="predicted"/>
<dbReference type="CDD" id="cd18873">
    <property type="entry name" value="NUDIX_NadM_like"/>
    <property type="match status" value="1"/>
</dbReference>
<keyword evidence="7" id="KW-1185">Reference proteome</keyword>
<dbReference type="RefSeq" id="WP_044616761.1">
    <property type="nucleotide sequence ID" value="NZ_CP007142.1"/>
</dbReference>
<dbReference type="Pfam" id="PF00293">
    <property type="entry name" value="NUDIX"/>
    <property type="match status" value="1"/>
</dbReference>
<dbReference type="PATRIC" id="fig|1445510.3.peg.2094"/>
<dbReference type="STRING" id="1445510.YC6258_02135"/>
<evidence type="ECO:0000313" key="7">
    <source>
        <dbReference type="Proteomes" id="UP000032266"/>
    </source>
</evidence>
<dbReference type="InterPro" id="IPR004821">
    <property type="entry name" value="Cyt_trans-like"/>
</dbReference>
<dbReference type="Pfam" id="PF01467">
    <property type="entry name" value="CTP_transf_like"/>
    <property type="match status" value="1"/>
</dbReference>
<keyword evidence="2 6" id="KW-0808">Transferase</keyword>
<dbReference type="InterPro" id="IPR014729">
    <property type="entry name" value="Rossmann-like_a/b/a_fold"/>
</dbReference>
<dbReference type="NCBIfam" id="NF003786">
    <property type="entry name" value="PRK05379.1-2"/>
    <property type="match status" value="1"/>
</dbReference>
<dbReference type="SUPFAM" id="SSF52374">
    <property type="entry name" value="Nucleotidylyl transferase"/>
    <property type="match status" value="1"/>
</dbReference>
<dbReference type="PANTHER" id="PTHR21342">
    <property type="entry name" value="PHOSPHOPANTETHEINE ADENYLYLTRANSFERASE"/>
    <property type="match status" value="1"/>
</dbReference>
<dbReference type="SUPFAM" id="SSF55811">
    <property type="entry name" value="Nudix"/>
    <property type="match status" value="1"/>
</dbReference>
<dbReference type="EC" id="3.6.1.13" evidence="6"/>
<accession>A0A0C5VLF8</accession>
<evidence type="ECO:0000313" key="6">
    <source>
        <dbReference type="EMBL" id="AJQ94173.1"/>
    </source>
</evidence>
<protein>
    <submittedName>
        <fullName evidence="6">ADP-ribose pyrophosphatase</fullName>
        <ecNumber evidence="6">2.7.7.1</ecNumber>
        <ecNumber evidence="6">3.6.1.13</ecNumber>
    </submittedName>
</protein>
<dbReference type="GO" id="GO:0047631">
    <property type="term" value="F:ADP-ribose diphosphatase activity"/>
    <property type="evidence" value="ECO:0007669"/>
    <property type="project" value="UniProtKB-EC"/>
</dbReference>
<dbReference type="KEGG" id="gsn:YC6258_02135"/>
<dbReference type="NCBIfam" id="TIGR00125">
    <property type="entry name" value="cyt_tran_rel"/>
    <property type="match status" value="1"/>
</dbReference>
<comment type="cofactor">
    <cofactor evidence="1">
        <name>Mg(2+)</name>
        <dbReference type="ChEBI" id="CHEBI:18420"/>
    </cofactor>
</comment>
<evidence type="ECO:0000256" key="3">
    <source>
        <dbReference type="ARBA" id="ARBA00022695"/>
    </source>
</evidence>
<organism evidence="6 7">
    <name type="scientific">Gynuella sunshinyii YC6258</name>
    <dbReference type="NCBI Taxonomy" id="1445510"/>
    <lineage>
        <taxon>Bacteria</taxon>
        <taxon>Pseudomonadati</taxon>
        <taxon>Pseudomonadota</taxon>
        <taxon>Gammaproteobacteria</taxon>
        <taxon>Oceanospirillales</taxon>
        <taxon>Saccharospirillaceae</taxon>
        <taxon>Gynuella</taxon>
    </lineage>
</organism>
<dbReference type="AlphaFoldDB" id="A0A0C5VLF8"/>
<evidence type="ECO:0000259" key="5">
    <source>
        <dbReference type="PROSITE" id="PS51462"/>
    </source>
</evidence>
<dbReference type="InterPro" id="IPR020084">
    <property type="entry name" value="NUDIX_hydrolase_CS"/>
</dbReference>
<dbReference type="PROSITE" id="PS51462">
    <property type="entry name" value="NUDIX"/>
    <property type="match status" value="1"/>
</dbReference>
<dbReference type="HOGENOM" id="CLU_068406_0_0_6"/>
<dbReference type="NCBIfam" id="NF003788">
    <property type="entry name" value="PRK05379.1-5"/>
    <property type="match status" value="1"/>
</dbReference>
<dbReference type="OrthoDB" id="542521at2"/>
<evidence type="ECO:0000256" key="4">
    <source>
        <dbReference type="ARBA" id="ARBA00022801"/>
    </source>
</evidence>
<feature type="domain" description="Nudix hydrolase" evidence="5">
    <location>
        <begin position="213"/>
        <end position="349"/>
    </location>
</feature>
<keyword evidence="3 6" id="KW-0548">Nucleotidyltransferase</keyword>
<dbReference type="InterPro" id="IPR015797">
    <property type="entry name" value="NUDIX_hydrolase-like_dom_sf"/>
</dbReference>
<dbReference type="Gene3D" id="3.90.79.10">
    <property type="entry name" value="Nucleoside Triphosphate Pyrophosphohydrolase"/>
    <property type="match status" value="1"/>
</dbReference>
<dbReference type="Gene3D" id="3.40.50.620">
    <property type="entry name" value="HUPs"/>
    <property type="match status" value="1"/>
</dbReference>
<dbReference type="GO" id="GO:0000309">
    <property type="term" value="F:nicotinamide-nucleotide adenylyltransferase activity"/>
    <property type="evidence" value="ECO:0007669"/>
    <property type="project" value="UniProtKB-EC"/>
</dbReference>
<dbReference type="PANTHER" id="PTHR21342:SF0">
    <property type="entry name" value="BIFUNCTIONAL NMN ADENYLYLTRANSFERASE_NUDIX HYDROLASE"/>
    <property type="match status" value="1"/>
</dbReference>
<name>A0A0C5VLF8_9GAMM</name>